<name>A0A0F9DHR9_9ZZZZ</name>
<accession>A0A0F9DHR9</accession>
<comment type="caution">
    <text evidence="1">The sequence shown here is derived from an EMBL/GenBank/DDBJ whole genome shotgun (WGS) entry which is preliminary data.</text>
</comment>
<reference evidence="1" key="1">
    <citation type="journal article" date="2015" name="Nature">
        <title>Complex archaea that bridge the gap between prokaryotes and eukaryotes.</title>
        <authorList>
            <person name="Spang A."/>
            <person name="Saw J.H."/>
            <person name="Jorgensen S.L."/>
            <person name="Zaremba-Niedzwiedzka K."/>
            <person name="Martijn J."/>
            <person name="Lind A.E."/>
            <person name="van Eijk R."/>
            <person name="Schleper C."/>
            <person name="Guy L."/>
            <person name="Ettema T.J."/>
        </authorList>
    </citation>
    <scope>NUCLEOTIDE SEQUENCE</scope>
</reference>
<proteinExistence type="predicted"/>
<organism evidence="1">
    <name type="scientific">marine sediment metagenome</name>
    <dbReference type="NCBI Taxonomy" id="412755"/>
    <lineage>
        <taxon>unclassified sequences</taxon>
        <taxon>metagenomes</taxon>
        <taxon>ecological metagenomes</taxon>
    </lineage>
</organism>
<dbReference type="EMBL" id="LAZR01041604">
    <property type="protein sequence ID" value="KKL11553.1"/>
    <property type="molecule type" value="Genomic_DNA"/>
</dbReference>
<protein>
    <submittedName>
        <fullName evidence="1">Uncharacterized protein</fullName>
    </submittedName>
</protein>
<sequence>MSLKEFKISKNDSLPSIEYTFSRLNCTTPNLTDFTANFKVREKGIISDRVGKQIKKLL</sequence>
<gene>
    <name evidence="1" type="ORF">LCGC14_2544650</name>
</gene>
<evidence type="ECO:0000313" key="1">
    <source>
        <dbReference type="EMBL" id="KKL11553.1"/>
    </source>
</evidence>
<dbReference type="AlphaFoldDB" id="A0A0F9DHR9"/>